<protein>
    <submittedName>
        <fullName evidence="1">Uncharacterized protein</fullName>
    </submittedName>
</protein>
<dbReference type="Proteomes" id="UP000266172">
    <property type="component" value="Unassembled WGS sequence"/>
</dbReference>
<proteinExistence type="predicted"/>
<evidence type="ECO:0000313" key="2">
    <source>
        <dbReference type="Proteomes" id="UP000266172"/>
    </source>
</evidence>
<sequence>MEAKSPSLRKNPSRETCEGIIRRILMTEVLEKGKNEHFRTAADFMKYFESLYPASDALTKQVQRAIRSLNMPKDELGYFIPNKTAEQLEQEQELTYIFKKANADVCRMDDYQPLFLKADDAVSSYLLSRITDSPLFQGKYLTAHTVPGGILFYTKNPNQLEILLKSLIVR</sequence>
<name>A0A395V734_9FIRM</name>
<dbReference type="RefSeq" id="WP_118098453.1">
    <property type="nucleotide sequence ID" value="NZ_CAUGCI010000040.1"/>
</dbReference>
<accession>A0A395V734</accession>
<dbReference type="EMBL" id="QRVL01000021">
    <property type="protein sequence ID" value="RGS36618.1"/>
    <property type="molecule type" value="Genomic_DNA"/>
</dbReference>
<comment type="caution">
    <text evidence="1">The sequence shown here is derived from an EMBL/GenBank/DDBJ whole genome shotgun (WGS) entry which is preliminary data.</text>
</comment>
<evidence type="ECO:0000313" key="1">
    <source>
        <dbReference type="EMBL" id="RGS36618.1"/>
    </source>
</evidence>
<gene>
    <name evidence="1" type="ORF">DWX93_15515</name>
</gene>
<dbReference type="AlphaFoldDB" id="A0A395V734"/>
<organism evidence="1 2">
    <name type="scientific">Roseburia hominis</name>
    <dbReference type="NCBI Taxonomy" id="301301"/>
    <lineage>
        <taxon>Bacteria</taxon>
        <taxon>Bacillati</taxon>
        <taxon>Bacillota</taxon>
        <taxon>Clostridia</taxon>
        <taxon>Lachnospirales</taxon>
        <taxon>Lachnospiraceae</taxon>
        <taxon>Roseburia</taxon>
    </lineage>
</organism>
<reference evidence="1 2" key="1">
    <citation type="submission" date="2018-08" db="EMBL/GenBank/DDBJ databases">
        <title>A genome reference for cultivated species of the human gut microbiota.</title>
        <authorList>
            <person name="Zou Y."/>
            <person name="Xue W."/>
            <person name="Luo G."/>
        </authorList>
    </citation>
    <scope>NUCLEOTIDE SEQUENCE [LARGE SCALE GENOMIC DNA]</scope>
    <source>
        <strain evidence="1 2">AF22-12AC</strain>
    </source>
</reference>